<dbReference type="EMBL" id="JASJQH010001478">
    <property type="protein sequence ID" value="KAK9761246.1"/>
    <property type="molecule type" value="Genomic_DNA"/>
</dbReference>
<feature type="region of interest" description="Disordered" evidence="1">
    <location>
        <begin position="151"/>
        <end position="235"/>
    </location>
</feature>
<feature type="signal peptide" evidence="2">
    <location>
        <begin position="1"/>
        <end position="19"/>
    </location>
</feature>
<keyword evidence="2" id="KW-0732">Signal</keyword>
<feature type="compositionally biased region" description="Polar residues" evidence="1">
    <location>
        <begin position="174"/>
        <end position="217"/>
    </location>
</feature>
<gene>
    <name evidence="3" type="ORF">K7432_013988</name>
</gene>
<feature type="chain" id="PRO_5047404109" evidence="2">
    <location>
        <begin position="20"/>
        <end position="316"/>
    </location>
</feature>
<protein>
    <submittedName>
        <fullName evidence="3">Uncharacterized protein</fullName>
    </submittedName>
</protein>
<name>A0ABR2WID3_9FUNG</name>
<organism evidence="3 4">
    <name type="scientific">Basidiobolus ranarum</name>
    <dbReference type="NCBI Taxonomy" id="34480"/>
    <lineage>
        <taxon>Eukaryota</taxon>
        <taxon>Fungi</taxon>
        <taxon>Fungi incertae sedis</taxon>
        <taxon>Zoopagomycota</taxon>
        <taxon>Entomophthoromycotina</taxon>
        <taxon>Basidiobolomycetes</taxon>
        <taxon>Basidiobolales</taxon>
        <taxon>Basidiobolaceae</taxon>
        <taxon>Basidiobolus</taxon>
    </lineage>
</organism>
<dbReference type="Proteomes" id="UP001479436">
    <property type="component" value="Unassembled WGS sequence"/>
</dbReference>
<evidence type="ECO:0000256" key="1">
    <source>
        <dbReference type="SAM" id="MobiDB-lite"/>
    </source>
</evidence>
<evidence type="ECO:0000313" key="3">
    <source>
        <dbReference type="EMBL" id="KAK9761246.1"/>
    </source>
</evidence>
<comment type="caution">
    <text evidence="3">The sequence shown here is derived from an EMBL/GenBank/DDBJ whole genome shotgun (WGS) entry which is preliminary data.</text>
</comment>
<sequence length="316" mass="34857">MKLTCSILLFIISTTSIDAVTLFSRSTNPLGLTEVYHPLDGNFYDDIWTETTDIEDKNRNCYESSEADELKSHNEIANSIDEEEPWWQNESIDITIDDISDADEELELIEPEIAEVEDFEVESEVIIPEATKTNNFNLSHNDDIDSIEVESLSNKEENNPSLRITNISDKKGSDTNGNKASTILTSFNESGDVTMSKNQNVMTEESQPRNTVSNKSPNTKEDTNSGTEMQTTSTTFEHSIPENTAITITSEAIPDGTLEHKQYGGGSGHHGQIEDSTLQPHSLGAETLPPVSPVDVIQEFLAEDISANYGGLSGHH</sequence>
<evidence type="ECO:0000256" key="2">
    <source>
        <dbReference type="SAM" id="SignalP"/>
    </source>
</evidence>
<proteinExistence type="predicted"/>
<feature type="compositionally biased region" description="Polar residues" evidence="1">
    <location>
        <begin position="224"/>
        <end position="235"/>
    </location>
</feature>
<feature type="region of interest" description="Disordered" evidence="1">
    <location>
        <begin position="251"/>
        <end position="276"/>
    </location>
</feature>
<accession>A0ABR2WID3</accession>
<evidence type="ECO:0000313" key="4">
    <source>
        <dbReference type="Proteomes" id="UP001479436"/>
    </source>
</evidence>
<keyword evidence="4" id="KW-1185">Reference proteome</keyword>
<reference evidence="3 4" key="1">
    <citation type="submission" date="2023-04" db="EMBL/GenBank/DDBJ databases">
        <title>Genome of Basidiobolus ranarum AG-B5.</title>
        <authorList>
            <person name="Stajich J.E."/>
            <person name="Carter-House D."/>
            <person name="Gryganskyi A."/>
        </authorList>
    </citation>
    <scope>NUCLEOTIDE SEQUENCE [LARGE SCALE GENOMIC DNA]</scope>
    <source>
        <strain evidence="3 4">AG-B5</strain>
    </source>
</reference>